<evidence type="ECO:0000313" key="2">
    <source>
        <dbReference type="Proteomes" id="UP001174136"/>
    </source>
</evidence>
<dbReference type="AlphaFoldDB" id="A0AA47M904"/>
<dbReference type="EMBL" id="JAOPHQ010005406">
    <property type="protein sequence ID" value="KAK0135804.1"/>
    <property type="molecule type" value="Genomic_DNA"/>
</dbReference>
<comment type="caution">
    <text evidence="1">The sequence shown here is derived from an EMBL/GenBank/DDBJ whole genome shotgun (WGS) entry which is preliminary data.</text>
</comment>
<sequence length="118" mass="13331">MPRHLPLFEMPRHLNLPPEMPLRAAINGERCHGICRCLSGLPAVHHIVLVSESTKQAVLLELTVPWEDRLEEAFERKLSKYAGLVSDCHQAGWKQGVSLWRLDAEDLQPGPWPEPSVP</sequence>
<accession>A0AA47M904</accession>
<protein>
    <submittedName>
        <fullName evidence="1">Uncharacterized protein</fullName>
    </submittedName>
</protein>
<keyword evidence="2" id="KW-1185">Reference proteome</keyword>
<evidence type="ECO:0000313" key="1">
    <source>
        <dbReference type="EMBL" id="KAK0135804.1"/>
    </source>
</evidence>
<organism evidence="1 2">
    <name type="scientific">Merluccius polli</name>
    <name type="common">Benguela hake</name>
    <name type="synonym">Merluccius cadenati</name>
    <dbReference type="NCBI Taxonomy" id="89951"/>
    <lineage>
        <taxon>Eukaryota</taxon>
        <taxon>Metazoa</taxon>
        <taxon>Chordata</taxon>
        <taxon>Craniata</taxon>
        <taxon>Vertebrata</taxon>
        <taxon>Euteleostomi</taxon>
        <taxon>Actinopterygii</taxon>
        <taxon>Neopterygii</taxon>
        <taxon>Teleostei</taxon>
        <taxon>Neoteleostei</taxon>
        <taxon>Acanthomorphata</taxon>
        <taxon>Zeiogadaria</taxon>
        <taxon>Gadariae</taxon>
        <taxon>Gadiformes</taxon>
        <taxon>Gadoidei</taxon>
        <taxon>Merlucciidae</taxon>
        <taxon>Merluccius</taxon>
    </lineage>
</organism>
<gene>
    <name evidence="1" type="ORF">N1851_028301</name>
</gene>
<reference evidence="1" key="1">
    <citation type="journal article" date="2023" name="Front. Mar. Sci.">
        <title>A new Merluccius polli reference genome to investigate the effects of global change in West African waters.</title>
        <authorList>
            <person name="Mateo J.L."/>
            <person name="Blanco-Fernandez C."/>
            <person name="Garcia-Vazquez E."/>
            <person name="Machado-Schiaffino G."/>
        </authorList>
    </citation>
    <scope>NUCLEOTIDE SEQUENCE</scope>
    <source>
        <strain evidence="1">C29</strain>
        <tissue evidence="1">Fin</tissue>
    </source>
</reference>
<proteinExistence type="predicted"/>
<name>A0AA47M904_MERPO</name>
<dbReference type="Proteomes" id="UP001174136">
    <property type="component" value="Unassembled WGS sequence"/>
</dbReference>